<organism evidence="2 3">
    <name type="scientific">Laodelphax striatellus</name>
    <name type="common">Small brown planthopper</name>
    <name type="synonym">Delphax striatella</name>
    <dbReference type="NCBI Taxonomy" id="195883"/>
    <lineage>
        <taxon>Eukaryota</taxon>
        <taxon>Metazoa</taxon>
        <taxon>Ecdysozoa</taxon>
        <taxon>Arthropoda</taxon>
        <taxon>Hexapoda</taxon>
        <taxon>Insecta</taxon>
        <taxon>Pterygota</taxon>
        <taxon>Neoptera</taxon>
        <taxon>Paraneoptera</taxon>
        <taxon>Hemiptera</taxon>
        <taxon>Auchenorrhyncha</taxon>
        <taxon>Fulgoroidea</taxon>
        <taxon>Delphacidae</taxon>
        <taxon>Criomorphinae</taxon>
        <taxon>Laodelphax</taxon>
    </lineage>
</organism>
<dbReference type="SUPFAM" id="SSF54695">
    <property type="entry name" value="POZ domain"/>
    <property type="match status" value="1"/>
</dbReference>
<dbReference type="AlphaFoldDB" id="A0A482XBK1"/>
<sequence>MCSNTSDDSYLLEKFAKRFLNSSNNGIDYDCEFLVGSQQVVVRGHKLVFAVTSDVFRAMFYGELREYKTVIVEDLDPEGFECMKQFIYTGEIKFSSAIQALLTYIAAGKYLIPLLEKVCCKYIEEKTHPSEVLEFYECCKGFNVSKFEELCSKIIRKKTDEVVVSDYFTTAKLETIEMILSSSSLKLKSELEVFDIFERWALAEASRNAIAVELMASSFETLKKHIRFLAMSGEQFVSRVAESSLLTQEEKLIIAMNMIKLNTKPMPEGLSPEQKQRQFIITPLKTPVVREMSQRQNFNPLSLT</sequence>
<dbReference type="Gene3D" id="3.30.710.10">
    <property type="entry name" value="Potassium Channel Kv1.1, Chain A"/>
    <property type="match status" value="1"/>
</dbReference>
<dbReference type="GO" id="GO:0000932">
    <property type="term" value="C:P-body"/>
    <property type="evidence" value="ECO:0007669"/>
    <property type="project" value="TreeGrafter"/>
</dbReference>
<dbReference type="InterPro" id="IPR011333">
    <property type="entry name" value="SKP1/BTB/POZ_sf"/>
</dbReference>
<dbReference type="GO" id="GO:0005829">
    <property type="term" value="C:cytosol"/>
    <property type="evidence" value="ECO:0007669"/>
    <property type="project" value="TreeGrafter"/>
</dbReference>
<protein>
    <recommendedName>
        <fullName evidence="1">BTB domain-containing protein</fullName>
    </recommendedName>
</protein>
<dbReference type="Pfam" id="PF07707">
    <property type="entry name" value="BACK"/>
    <property type="match status" value="1"/>
</dbReference>
<dbReference type="InterPro" id="IPR011705">
    <property type="entry name" value="BACK"/>
</dbReference>
<dbReference type="InterPro" id="IPR000210">
    <property type="entry name" value="BTB/POZ_dom"/>
</dbReference>
<dbReference type="InParanoid" id="A0A482XBK1"/>
<dbReference type="STRING" id="195883.A0A482XBK1"/>
<name>A0A482XBK1_LAOST</name>
<keyword evidence="3" id="KW-1185">Reference proteome</keyword>
<accession>A0A482XBK1</accession>
<comment type="caution">
    <text evidence="2">The sequence shown here is derived from an EMBL/GenBank/DDBJ whole genome shotgun (WGS) entry which is preliminary data.</text>
</comment>
<reference evidence="2 3" key="1">
    <citation type="journal article" date="2017" name="Gigascience">
        <title>Genome sequence of the small brown planthopper, Laodelphax striatellus.</title>
        <authorList>
            <person name="Zhu J."/>
            <person name="Jiang F."/>
            <person name="Wang X."/>
            <person name="Yang P."/>
            <person name="Bao Y."/>
            <person name="Zhao W."/>
            <person name="Wang W."/>
            <person name="Lu H."/>
            <person name="Wang Q."/>
            <person name="Cui N."/>
            <person name="Li J."/>
            <person name="Chen X."/>
            <person name="Luo L."/>
            <person name="Yu J."/>
            <person name="Kang L."/>
            <person name="Cui F."/>
        </authorList>
    </citation>
    <scope>NUCLEOTIDE SEQUENCE [LARGE SCALE GENOMIC DNA]</scope>
    <source>
        <strain evidence="2">Lst14</strain>
    </source>
</reference>
<dbReference type="OrthoDB" id="45365at2759"/>
<proteinExistence type="predicted"/>
<dbReference type="GO" id="GO:0022008">
    <property type="term" value="P:neurogenesis"/>
    <property type="evidence" value="ECO:0007669"/>
    <property type="project" value="TreeGrafter"/>
</dbReference>
<dbReference type="Gene3D" id="1.25.40.420">
    <property type="match status" value="1"/>
</dbReference>
<evidence type="ECO:0000313" key="2">
    <source>
        <dbReference type="EMBL" id="RZF43069.1"/>
    </source>
</evidence>
<evidence type="ECO:0000313" key="3">
    <source>
        <dbReference type="Proteomes" id="UP000291343"/>
    </source>
</evidence>
<dbReference type="SMART" id="SM00225">
    <property type="entry name" value="BTB"/>
    <property type="match status" value="1"/>
</dbReference>
<gene>
    <name evidence="2" type="ORF">LSTR_LSTR001247</name>
</gene>
<feature type="domain" description="BTB" evidence="1">
    <location>
        <begin position="29"/>
        <end position="96"/>
    </location>
</feature>
<dbReference type="SMR" id="A0A482XBK1"/>
<evidence type="ECO:0000259" key="1">
    <source>
        <dbReference type="PROSITE" id="PS50097"/>
    </source>
</evidence>
<dbReference type="PROSITE" id="PS50097">
    <property type="entry name" value="BTB"/>
    <property type="match status" value="1"/>
</dbReference>
<dbReference type="Proteomes" id="UP000291343">
    <property type="component" value="Unassembled WGS sequence"/>
</dbReference>
<dbReference type="PANTHER" id="PTHR45774:SF3">
    <property type="entry name" value="BTB (POZ) DOMAIN-CONTAINING 2B-RELATED"/>
    <property type="match status" value="1"/>
</dbReference>
<dbReference type="PANTHER" id="PTHR45774">
    <property type="entry name" value="BTB/POZ DOMAIN-CONTAINING"/>
    <property type="match status" value="1"/>
</dbReference>
<dbReference type="EMBL" id="QKKF02013261">
    <property type="protein sequence ID" value="RZF43069.1"/>
    <property type="molecule type" value="Genomic_DNA"/>
</dbReference>
<dbReference type="Pfam" id="PF00651">
    <property type="entry name" value="BTB"/>
    <property type="match status" value="1"/>
</dbReference>